<name>A0ACC1IXC8_9FUNG</name>
<dbReference type="EMBL" id="JANBPW010006986">
    <property type="protein sequence ID" value="KAJ1926188.1"/>
    <property type="molecule type" value="Genomic_DNA"/>
</dbReference>
<gene>
    <name evidence="1" type="ORF">FBU59_007339</name>
</gene>
<reference evidence="1" key="1">
    <citation type="submission" date="2022-07" db="EMBL/GenBank/DDBJ databases">
        <title>Phylogenomic reconstructions and comparative analyses of Kickxellomycotina fungi.</title>
        <authorList>
            <person name="Reynolds N.K."/>
            <person name="Stajich J.E."/>
            <person name="Barry K."/>
            <person name="Grigoriev I.V."/>
            <person name="Crous P."/>
            <person name="Smith M.E."/>
        </authorList>
    </citation>
    <scope>NUCLEOTIDE SEQUENCE</scope>
    <source>
        <strain evidence="1">NRRL 5244</strain>
    </source>
</reference>
<keyword evidence="2" id="KW-1185">Reference proteome</keyword>
<accession>A0ACC1IXC8</accession>
<protein>
    <submittedName>
        <fullName evidence="1">Uncharacterized protein</fullName>
    </submittedName>
</protein>
<comment type="caution">
    <text evidence="1">The sequence shown here is derived from an EMBL/GenBank/DDBJ whole genome shotgun (WGS) entry which is preliminary data.</text>
</comment>
<proteinExistence type="predicted"/>
<sequence>MAQLNVKENAFSAVRELLKISVDEVSAEVRVRGIDKRMPGEVMRDLFGAMEALGAADELRGTIGEYFAKAFVRPVLSVHAVSVVKNGGSDETSSVFAVKLDDSEGKKSSAEELCGVVSGAISFVNQAFGAGSELTLWSSQCGIDISSLVVERCFLNDIPTKRSGLTEFTTVTDSLVAFERQLAELHMLDNDDSRPITSVVGRLDEIYASQRCDAALKSARVLAENSKFAIHDLSQHETWSIDLVRELVGAASSDVSPQLADAVNKIGSGHVFPKCTISQTANQLLAEAYKL</sequence>
<dbReference type="Proteomes" id="UP001150603">
    <property type="component" value="Unassembled WGS sequence"/>
</dbReference>
<organism evidence="1 2">
    <name type="scientific">Linderina macrospora</name>
    <dbReference type="NCBI Taxonomy" id="4868"/>
    <lineage>
        <taxon>Eukaryota</taxon>
        <taxon>Fungi</taxon>
        <taxon>Fungi incertae sedis</taxon>
        <taxon>Zoopagomycota</taxon>
        <taxon>Kickxellomycotina</taxon>
        <taxon>Kickxellomycetes</taxon>
        <taxon>Kickxellales</taxon>
        <taxon>Kickxellaceae</taxon>
        <taxon>Linderina</taxon>
    </lineage>
</organism>
<feature type="non-terminal residue" evidence="1">
    <location>
        <position position="291"/>
    </location>
</feature>
<evidence type="ECO:0000313" key="1">
    <source>
        <dbReference type="EMBL" id="KAJ1926188.1"/>
    </source>
</evidence>
<evidence type="ECO:0000313" key="2">
    <source>
        <dbReference type="Proteomes" id="UP001150603"/>
    </source>
</evidence>